<proteinExistence type="predicted"/>
<accession>A0ABS9EM22</accession>
<reference evidence="1 2" key="1">
    <citation type="submission" date="2022-01" db="EMBL/GenBank/DDBJ databases">
        <title>Dethiosulfovibrio faecalis sp. nov., a novel proteolytic, non-sulfur-reducing bacterium isolated from a marine aquaculture solid waste bioreactor.</title>
        <authorList>
            <person name="Grabowski S."/>
            <person name="Apolinario E."/>
            <person name="Schneider N."/>
            <person name="Marshall C.W."/>
            <person name="Sowers K.R."/>
        </authorList>
    </citation>
    <scope>NUCLEOTIDE SEQUENCE [LARGE SCALE GENOMIC DNA]</scope>
    <source>
        <strain evidence="1 2">DSM 12537</strain>
    </source>
</reference>
<evidence type="ECO:0000313" key="1">
    <source>
        <dbReference type="EMBL" id="MCF4142257.1"/>
    </source>
</evidence>
<keyword evidence="2" id="KW-1185">Reference proteome</keyword>
<protein>
    <submittedName>
        <fullName evidence="1">Uncharacterized protein</fullName>
    </submittedName>
</protein>
<sequence>MSWTREKELFLNLSAAESWIKLDEPGEPRPIGMALVDFVIVERERTIMVEVKDPSDQGAPERERHSFVRRLSGDEYLAGRLIPKARDSYCYLHLMGLDDKPILFVLLLGLERTPVEAAQLLATKERILSKLRWESDRPWSHPYVKDCAVVTVDGWKRYLPKYPIKRCAPRER</sequence>
<dbReference type="RefSeq" id="WP_236099014.1">
    <property type="nucleotide sequence ID" value="NZ_JAKGUD010000004.1"/>
</dbReference>
<dbReference type="EMBL" id="JAKGUD010000004">
    <property type="protein sequence ID" value="MCF4142257.1"/>
    <property type="molecule type" value="Genomic_DNA"/>
</dbReference>
<comment type="caution">
    <text evidence="1">The sequence shown here is derived from an EMBL/GenBank/DDBJ whole genome shotgun (WGS) entry which is preliminary data.</text>
</comment>
<evidence type="ECO:0000313" key="2">
    <source>
        <dbReference type="Proteomes" id="UP001200430"/>
    </source>
</evidence>
<name>A0ABS9EM22_9BACT</name>
<gene>
    <name evidence="1" type="ORF">L2W38_05475</name>
</gene>
<organism evidence="1 2">
    <name type="scientific">Dethiosulfovibrio marinus</name>
    <dbReference type="NCBI Taxonomy" id="133532"/>
    <lineage>
        <taxon>Bacteria</taxon>
        <taxon>Thermotogati</taxon>
        <taxon>Synergistota</taxon>
        <taxon>Synergistia</taxon>
        <taxon>Synergistales</taxon>
        <taxon>Dethiosulfovibrionaceae</taxon>
        <taxon>Dethiosulfovibrio</taxon>
    </lineage>
</organism>
<dbReference type="Proteomes" id="UP001200430">
    <property type="component" value="Unassembled WGS sequence"/>
</dbReference>